<dbReference type="AlphaFoldDB" id="A0A2S6CRU0"/>
<organism evidence="2 3">
    <name type="scientific">Cuspidothrix issatschenkoi CHARLIE-1</name>
    <dbReference type="NCBI Taxonomy" id="2052836"/>
    <lineage>
        <taxon>Bacteria</taxon>
        <taxon>Bacillati</taxon>
        <taxon>Cyanobacteriota</taxon>
        <taxon>Cyanophyceae</taxon>
        <taxon>Nostocales</taxon>
        <taxon>Aphanizomenonaceae</taxon>
        <taxon>Cuspidothrix</taxon>
    </lineage>
</organism>
<proteinExistence type="predicted"/>
<gene>
    <name evidence="2" type="ORF">CUN59_15560</name>
</gene>
<keyword evidence="1" id="KW-0812">Transmembrane</keyword>
<evidence type="ECO:0000313" key="3">
    <source>
        <dbReference type="Proteomes" id="UP000239589"/>
    </source>
</evidence>
<dbReference type="Proteomes" id="UP000239589">
    <property type="component" value="Unassembled WGS sequence"/>
</dbReference>
<keyword evidence="3" id="KW-1185">Reference proteome</keyword>
<comment type="caution">
    <text evidence="2">The sequence shown here is derived from an EMBL/GenBank/DDBJ whole genome shotgun (WGS) entry which is preliminary data.</text>
</comment>
<accession>A0A2S6CRU0</accession>
<reference evidence="2 3" key="1">
    <citation type="submission" date="2018-02" db="EMBL/GenBank/DDBJ databases">
        <title>Discovery of a pederin family compound in a non-symbiotic bloom-forming cyanobacterium.</title>
        <authorList>
            <person name="Kust A."/>
            <person name="Mares J."/>
            <person name="Jokela J."/>
            <person name="Urajova P."/>
            <person name="Hajek J."/>
            <person name="Saurav K."/>
            <person name="Voracova K."/>
            <person name="Fewer D.P."/>
            <person name="Haapaniemi E."/>
            <person name="Permi P."/>
            <person name="Rehakova K."/>
            <person name="Sivonen K."/>
            <person name="Hrouzek P."/>
        </authorList>
    </citation>
    <scope>NUCLEOTIDE SEQUENCE [LARGE SCALE GENOMIC DNA]</scope>
    <source>
        <strain evidence="2 3">CHARLIE-1</strain>
    </source>
</reference>
<name>A0A2S6CRU0_9CYAN</name>
<protein>
    <submittedName>
        <fullName evidence="2">Uncharacterized protein</fullName>
    </submittedName>
</protein>
<sequence>MDIFKDSLQNSVQFFILLIAKIHLFRLYLKISGWLYAKIATSIQNTRQAILAKTAAPVFRVQVFSYTPIKLDSVHSRKNGKFIKKRNTTKLVNKRLKKNCR</sequence>
<keyword evidence="1" id="KW-1133">Transmembrane helix</keyword>
<evidence type="ECO:0000313" key="2">
    <source>
        <dbReference type="EMBL" id="PPJ62456.1"/>
    </source>
</evidence>
<dbReference type="EMBL" id="PGEM01000118">
    <property type="protein sequence ID" value="PPJ62456.1"/>
    <property type="molecule type" value="Genomic_DNA"/>
</dbReference>
<feature type="transmembrane region" description="Helical" evidence="1">
    <location>
        <begin position="12"/>
        <end position="29"/>
    </location>
</feature>
<keyword evidence="1" id="KW-0472">Membrane</keyword>
<evidence type="ECO:0000256" key="1">
    <source>
        <dbReference type="SAM" id="Phobius"/>
    </source>
</evidence>